<keyword evidence="1" id="KW-0812">Transmembrane</keyword>
<organism evidence="2 3">
    <name type="scientific">Pseudomonas psychrophila</name>
    <dbReference type="NCBI Taxonomy" id="122355"/>
    <lineage>
        <taxon>Bacteria</taxon>
        <taxon>Pseudomonadati</taxon>
        <taxon>Pseudomonadota</taxon>
        <taxon>Gammaproteobacteria</taxon>
        <taxon>Pseudomonadales</taxon>
        <taxon>Pseudomonadaceae</taxon>
        <taxon>Pseudomonas</taxon>
    </lineage>
</organism>
<evidence type="ECO:0000256" key="1">
    <source>
        <dbReference type="SAM" id="Phobius"/>
    </source>
</evidence>
<protein>
    <submittedName>
        <fullName evidence="2">Uncharacterized protein</fullName>
    </submittedName>
</protein>
<proteinExistence type="predicted"/>
<sequence>MEIKKMPLVDDLAQSIQAVKDHLPVQTAKDLIGIVERSAKLRKLSKIGFAAMGISAVISLIFSGLAHYFAPSAGIAEFDVPRILIESFSSSSQLGSAPITHGVSDLNNALGQFMSGPVMQFLLLGGTAIGIAAAVIRQTLAPLIMVGALAGSTMLVGSFLSDQPIEAAQTRADRSHHDESPQERFKIAIKDQNTATLRAMLTDNSHAATYLKAQMAIKDEKLASSVIGEAAKAIALGDLDFAPNNQVAYAIERSAGVKQFTAAAKAYVDPATAKLELFTSLSQWIGIVTFMFGLPGIAVLMLHVSIQRRIRRIGRLSTLLLG</sequence>
<dbReference type="Proteomes" id="UP000658390">
    <property type="component" value="Unassembled WGS sequence"/>
</dbReference>
<keyword evidence="1" id="KW-0472">Membrane</keyword>
<dbReference type="EMBL" id="JAEKCZ010000034">
    <property type="protein sequence ID" value="MBJ2259719.1"/>
    <property type="molecule type" value="Genomic_DNA"/>
</dbReference>
<feature type="transmembrane region" description="Helical" evidence="1">
    <location>
        <begin position="118"/>
        <end position="136"/>
    </location>
</feature>
<comment type="caution">
    <text evidence="2">The sequence shown here is derived from an EMBL/GenBank/DDBJ whole genome shotgun (WGS) entry which is preliminary data.</text>
</comment>
<reference evidence="2" key="1">
    <citation type="submission" date="2020-12" db="EMBL/GenBank/DDBJ databases">
        <title>Antibiotic resistance and phylogeny of Pseudomonas spp. isolated over three decades from chicken meat in the Norwegian food chain.</title>
        <authorList>
            <person name="Moen B."/>
        </authorList>
    </citation>
    <scope>NUCLEOTIDE SEQUENCE</scope>
    <source>
        <strain evidence="2">MF6762</strain>
    </source>
</reference>
<gene>
    <name evidence="2" type="ORF">JFT45_24765</name>
</gene>
<feature type="transmembrane region" description="Helical" evidence="1">
    <location>
        <begin position="284"/>
        <end position="306"/>
    </location>
</feature>
<dbReference type="AlphaFoldDB" id="A0A8I1FYW6"/>
<keyword evidence="1" id="KW-1133">Transmembrane helix</keyword>
<evidence type="ECO:0000313" key="3">
    <source>
        <dbReference type="Proteomes" id="UP000658390"/>
    </source>
</evidence>
<accession>A0A8I1FYW6</accession>
<feature type="transmembrane region" description="Helical" evidence="1">
    <location>
        <begin position="143"/>
        <end position="161"/>
    </location>
</feature>
<evidence type="ECO:0000313" key="2">
    <source>
        <dbReference type="EMBL" id="MBJ2259719.1"/>
    </source>
</evidence>
<feature type="transmembrane region" description="Helical" evidence="1">
    <location>
        <begin position="47"/>
        <end position="70"/>
    </location>
</feature>
<name>A0A8I1FYW6_9PSED</name>
<dbReference type="RefSeq" id="WP_108184771.1">
    <property type="nucleotide sequence ID" value="NZ_JAEKCZ010000034.1"/>
</dbReference>